<dbReference type="HOGENOM" id="CLU_2428466_0_0_1"/>
<evidence type="ECO:0000313" key="2">
    <source>
        <dbReference type="Proteomes" id="UP000054279"/>
    </source>
</evidence>
<accession>A0A0C9UQQ1</accession>
<gene>
    <name evidence="1" type="ORF">M422DRAFT_271139</name>
</gene>
<organism evidence="1 2">
    <name type="scientific">Sphaerobolus stellatus (strain SS14)</name>
    <dbReference type="NCBI Taxonomy" id="990650"/>
    <lineage>
        <taxon>Eukaryota</taxon>
        <taxon>Fungi</taxon>
        <taxon>Dikarya</taxon>
        <taxon>Basidiomycota</taxon>
        <taxon>Agaricomycotina</taxon>
        <taxon>Agaricomycetes</taxon>
        <taxon>Phallomycetidae</taxon>
        <taxon>Geastrales</taxon>
        <taxon>Sphaerobolaceae</taxon>
        <taxon>Sphaerobolus</taxon>
    </lineage>
</organism>
<name>A0A0C9UQQ1_SPHS4</name>
<sequence length="91" mass="10434">MVAPRLEHLLLQRDSVETDSDNDASFIDIETEITTIRSYIPQLYPLPSLTHLTRLLHNIDFNLVPDKWHILIKEIATIPTLKYPKVAANGE</sequence>
<proteinExistence type="predicted"/>
<dbReference type="EMBL" id="KN837328">
    <property type="protein sequence ID" value="KIJ27655.1"/>
    <property type="molecule type" value="Genomic_DNA"/>
</dbReference>
<evidence type="ECO:0000313" key="1">
    <source>
        <dbReference type="EMBL" id="KIJ27655.1"/>
    </source>
</evidence>
<dbReference type="AlphaFoldDB" id="A0A0C9UQQ1"/>
<keyword evidence="2" id="KW-1185">Reference proteome</keyword>
<dbReference type="Proteomes" id="UP000054279">
    <property type="component" value="Unassembled WGS sequence"/>
</dbReference>
<reference evidence="1 2" key="1">
    <citation type="submission" date="2014-06" db="EMBL/GenBank/DDBJ databases">
        <title>Evolutionary Origins and Diversification of the Mycorrhizal Mutualists.</title>
        <authorList>
            <consortium name="DOE Joint Genome Institute"/>
            <consortium name="Mycorrhizal Genomics Consortium"/>
            <person name="Kohler A."/>
            <person name="Kuo A."/>
            <person name="Nagy L.G."/>
            <person name="Floudas D."/>
            <person name="Copeland A."/>
            <person name="Barry K.W."/>
            <person name="Cichocki N."/>
            <person name="Veneault-Fourrey C."/>
            <person name="LaButti K."/>
            <person name="Lindquist E.A."/>
            <person name="Lipzen A."/>
            <person name="Lundell T."/>
            <person name="Morin E."/>
            <person name="Murat C."/>
            <person name="Riley R."/>
            <person name="Ohm R."/>
            <person name="Sun H."/>
            <person name="Tunlid A."/>
            <person name="Henrissat B."/>
            <person name="Grigoriev I.V."/>
            <person name="Hibbett D.S."/>
            <person name="Martin F."/>
        </authorList>
    </citation>
    <scope>NUCLEOTIDE SEQUENCE [LARGE SCALE GENOMIC DNA]</scope>
    <source>
        <strain evidence="1 2">SS14</strain>
    </source>
</reference>
<protein>
    <submittedName>
        <fullName evidence="1">Uncharacterized protein</fullName>
    </submittedName>
</protein>